<feature type="domain" description="GGDEF" evidence="2">
    <location>
        <begin position="134"/>
        <end position="267"/>
    </location>
</feature>
<dbReference type="PANTHER" id="PTHR44757:SF2">
    <property type="entry name" value="BIOFILM ARCHITECTURE MAINTENANCE PROTEIN MBAA"/>
    <property type="match status" value="1"/>
</dbReference>
<evidence type="ECO:0000259" key="2">
    <source>
        <dbReference type="PROSITE" id="PS50887"/>
    </source>
</evidence>
<dbReference type="PROSITE" id="PS50887">
    <property type="entry name" value="GGDEF"/>
    <property type="match status" value="1"/>
</dbReference>
<dbReference type="Gene3D" id="3.30.70.270">
    <property type="match status" value="1"/>
</dbReference>
<dbReference type="InterPro" id="IPR043128">
    <property type="entry name" value="Rev_trsase/Diguanyl_cyclase"/>
</dbReference>
<dbReference type="CDD" id="cd01949">
    <property type="entry name" value="GGDEF"/>
    <property type="match status" value="1"/>
</dbReference>
<dbReference type="CDD" id="cd01948">
    <property type="entry name" value="EAL"/>
    <property type="match status" value="1"/>
</dbReference>
<accession>A0ABU3RQC5</accession>
<organism evidence="3 4">
    <name type="scientific">Paenibacillus violae</name>
    <dbReference type="NCBI Taxonomy" id="3077234"/>
    <lineage>
        <taxon>Bacteria</taxon>
        <taxon>Bacillati</taxon>
        <taxon>Bacillota</taxon>
        <taxon>Bacilli</taxon>
        <taxon>Bacillales</taxon>
        <taxon>Paenibacillaceae</taxon>
        <taxon>Paenibacillus</taxon>
    </lineage>
</organism>
<proteinExistence type="predicted"/>
<dbReference type="EMBL" id="JAWCUD010000025">
    <property type="protein sequence ID" value="MDU0206408.1"/>
    <property type="molecule type" value="Genomic_DNA"/>
</dbReference>
<dbReference type="InterPro" id="IPR001633">
    <property type="entry name" value="EAL_dom"/>
</dbReference>
<name>A0ABU3RQC5_9BACL</name>
<comment type="caution">
    <text evidence="3">The sequence shown here is derived from an EMBL/GenBank/DDBJ whole genome shotgun (WGS) entry which is preliminary data.</text>
</comment>
<reference evidence="3 4" key="1">
    <citation type="submission" date="2023-10" db="EMBL/GenBank/DDBJ databases">
        <title>Paenibacillus strain PFR10 Genome sequencing and assembly.</title>
        <authorList>
            <person name="Kim I."/>
        </authorList>
    </citation>
    <scope>NUCLEOTIDE SEQUENCE [LARGE SCALE GENOMIC DNA]</scope>
    <source>
        <strain evidence="3 4">PFR10</strain>
    </source>
</reference>
<evidence type="ECO:0000313" key="3">
    <source>
        <dbReference type="EMBL" id="MDU0206408.1"/>
    </source>
</evidence>
<dbReference type="Pfam" id="PF00563">
    <property type="entry name" value="EAL"/>
    <property type="match status" value="1"/>
</dbReference>
<dbReference type="SMART" id="SM00052">
    <property type="entry name" value="EAL"/>
    <property type="match status" value="1"/>
</dbReference>
<dbReference type="PROSITE" id="PS50883">
    <property type="entry name" value="EAL"/>
    <property type="match status" value="1"/>
</dbReference>
<gene>
    <name evidence="3" type="ORF">RQP52_35670</name>
</gene>
<dbReference type="SUPFAM" id="SSF141868">
    <property type="entry name" value="EAL domain-like"/>
    <property type="match status" value="1"/>
</dbReference>
<dbReference type="InterPro" id="IPR029787">
    <property type="entry name" value="Nucleotide_cyclase"/>
</dbReference>
<protein>
    <submittedName>
        <fullName evidence="3">EAL domain-containing protein</fullName>
    </submittedName>
</protein>
<keyword evidence="4" id="KW-1185">Reference proteome</keyword>
<dbReference type="Gene3D" id="3.20.20.450">
    <property type="entry name" value="EAL domain"/>
    <property type="match status" value="1"/>
</dbReference>
<dbReference type="SMART" id="SM00267">
    <property type="entry name" value="GGDEF"/>
    <property type="match status" value="1"/>
</dbReference>
<dbReference type="InterPro" id="IPR035919">
    <property type="entry name" value="EAL_sf"/>
</dbReference>
<evidence type="ECO:0000259" key="1">
    <source>
        <dbReference type="PROSITE" id="PS50883"/>
    </source>
</evidence>
<dbReference type="PANTHER" id="PTHR44757">
    <property type="entry name" value="DIGUANYLATE CYCLASE DGCP"/>
    <property type="match status" value="1"/>
</dbReference>
<dbReference type="InterPro" id="IPR052155">
    <property type="entry name" value="Biofilm_reg_signaling"/>
</dbReference>
<dbReference type="SUPFAM" id="SSF55073">
    <property type="entry name" value="Nucleotide cyclase"/>
    <property type="match status" value="1"/>
</dbReference>
<dbReference type="Proteomes" id="UP001260980">
    <property type="component" value="Unassembled WGS sequence"/>
</dbReference>
<dbReference type="Pfam" id="PF00990">
    <property type="entry name" value="GGDEF"/>
    <property type="match status" value="1"/>
</dbReference>
<sequence>MNDDASTQPADREMTDQELEYHITKIKNDILTLIVSDKSLTHIVRSIKEIGEKYIPAFCERAFNESVPDENLNREQLKLAETLKDLYNLSVERKQRDREIRSLAFYDPLTGLSNRRHFKDILREILQEHKVNAHRLGLIFIDLDHFKWVNDSLGHDAGDRLLIQMAERIIGTVGHGGVVARLGGDEFTVIVRRIDSADDACKLAEAIIDSFKSPMSIDNHDIRVTLSAGISIYPDHGTESSDLMRKADKAMYQAKQDGRNLYVLHQLSSNIEHDDARFLFKSQFEMALLNWQFFLEYQPRIDLNTGEIGSLEALVRWNHPVKGRVGPDQFISLAEETGFIIPLGEWVLQEACAQNKRWQEEGLPPVRVAVNVSVKQFKNPKFLYRLKEILQATNLKPCYLEIEITESSLMMEDRIIMHSLEVLREMGIYVSIDDFGTGYSSLNYLRSFIVDALKIDRSFIKDLPRNKALAKLIISMARKMKLHVIAEGVETYEQHSFLLNNGCHHAQGFLYSKPLPASVVQQLLDESCEL</sequence>
<dbReference type="InterPro" id="IPR000160">
    <property type="entry name" value="GGDEF_dom"/>
</dbReference>
<feature type="domain" description="EAL" evidence="1">
    <location>
        <begin position="277"/>
        <end position="528"/>
    </location>
</feature>
<evidence type="ECO:0000313" key="4">
    <source>
        <dbReference type="Proteomes" id="UP001260980"/>
    </source>
</evidence>
<dbReference type="NCBIfam" id="TIGR00254">
    <property type="entry name" value="GGDEF"/>
    <property type="match status" value="1"/>
</dbReference>